<dbReference type="RefSeq" id="WP_105514812.1">
    <property type="nucleotide sequence ID" value="NZ_PVEP01000004.1"/>
</dbReference>
<dbReference type="Proteomes" id="UP000238338">
    <property type="component" value="Unassembled WGS sequence"/>
</dbReference>
<evidence type="ECO:0000256" key="3">
    <source>
        <dbReference type="ARBA" id="ARBA00022475"/>
    </source>
</evidence>
<evidence type="ECO:0000259" key="10">
    <source>
        <dbReference type="Pfam" id="PF02397"/>
    </source>
</evidence>
<dbReference type="PANTHER" id="PTHR30576">
    <property type="entry name" value="COLANIC BIOSYNTHESIS UDP-GLUCOSE LIPID CARRIER TRANSFERASE"/>
    <property type="match status" value="1"/>
</dbReference>
<gene>
    <name evidence="11" type="ORF">LX70_02209</name>
</gene>
<keyword evidence="5 9" id="KW-0812">Transmembrane</keyword>
<dbReference type="EMBL" id="PVEP01000004">
    <property type="protein sequence ID" value="PQV56636.1"/>
    <property type="molecule type" value="Genomic_DNA"/>
</dbReference>
<keyword evidence="4 11" id="KW-0808">Transferase</keyword>
<dbReference type="AlphaFoldDB" id="A0A2S8S758"/>
<keyword evidence="8" id="KW-0270">Exopolysaccharide synthesis</keyword>
<evidence type="ECO:0000256" key="6">
    <source>
        <dbReference type="ARBA" id="ARBA00022989"/>
    </source>
</evidence>
<evidence type="ECO:0000256" key="8">
    <source>
        <dbReference type="ARBA" id="ARBA00023169"/>
    </source>
</evidence>
<comment type="caution">
    <text evidence="11">The sequence shown here is derived from an EMBL/GenBank/DDBJ whole genome shotgun (WGS) entry which is preliminary data.</text>
</comment>
<protein>
    <submittedName>
        <fullName evidence="11">Lipopolysaccharide/colanic/teichoic acid biosynthesis glycosyltransferase</fullName>
    </submittedName>
</protein>
<evidence type="ECO:0000256" key="5">
    <source>
        <dbReference type="ARBA" id="ARBA00022692"/>
    </source>
</evidence>
<evidence type="ECO:0000313" key="11">
    <source>
        <dbReference type="EMBL" id="PQV56636.1"/>
    </source>
</evidence>
<dbReference type="Pfam" id="PF02397">
    <property type="entry name" value="Bac_transf"/>
    <property type="match status" value="1"/>
</dbReference>
<dbReference type="GO" id="GO:0000271">
    <property type="term" value="P:polysaccharide biosynthetic process"/>
    <property type="evidence" value="ECO:0007669"/>
    <property type="project" value="UniProtKB-KW"/>
</dbReference>
<feature type="transmembrane region" description="Helical" evidence="9">
    <location>
        <begin position="32"/>
        <end position="56"/>
    </location>
</feature>
<keyword evidence="12" id="KW-1185">Reference proteome</keyword>
<organism evidence="11 12">
    <name type="scientific">Albidovulum denitrificans</name>
    <dbReference type="NCBI Taxonomy" id="404881"/>
    <lineage>
        <taxon>Bacteria</taxon>
        <taxon>Pseudomonadati</taxon>
        <taxon>Pseudomonadota</taxon>
        <taxon>Alphaproteobacteria</taxon>
        <taxon>Rhodobacterales</taxon>
        <taxon>Paracoccaceae</taxon>
        <taxon>Albidovulum</taxon>
    </lineage>
</organism>
<reference evidence="11 12" key="1">
    <citation type="submission" date="2018-02" db="EMBL/GenBank/DDBJ databases">
        <title>Genomic Encyclopedia of Archaeal and Bacterial Type Strains, Phase II (KMG-II): from individual species to whole genera.</title>
        <authorList>
            <person name="Goeker M."/>
        </authorList>
    </citation>
    <scope>NUCLEOTIDE SEQUENCE [LARGE SCALE GENOMIC DNA]</scope>
    <source>
        <strain evidence="11 12">DSM 18921</strain>
    </source>
</reference>
<comment type="subcellular location">
    <subcellularLocation>
        <location evidence="1">Cell membrane</location>
    </subcellularLocation>
</comment>
<proteinExistence type="inferred from homology"/>
<dbReference type="InterPro" id="IPR003362">
    <property type="entry name" value="Bact_transf"/>
</dbReference>
<feature type="domain" description="Bacterial sugar transferase" evidence="10">
    <location>
        <begin position="27"/>
        <end position="220"/>
    </location>
</feature>
<comment type="similarity">
    <text evidence="2">Belongs to the bacterial sugar transferase family.</text>
</comment>
<keyword evidence="7 9" id="KW-0472">Membrane</keyword>
<dbReference type="OrthoDB" id="9808602at2"/>
<evidence type="ECO:0000256" key="1">
    <source>
        <dbReference type="ARBA" id="ARBA00004236"/>
    </source>
</evidence>
<evidence type="ECO:0000256" key="4">
    <source>
        <dbReference type="ARBA" id="ARBA00022679"/>
    </source>
</evidence>
<keyword evidence="3" id="KW-1003">Cell membrane</keyword>
<evidence type="ECO:0000256" key="7">
    <source>
        <dbReference type="ARBA" id="ARBA00023136"/>
    </source>
</evidence>
<evidence type="ECO:0000256" key="2">
    <source>
        <dbReference type="ARBA" id="ARBA00006464"/>
    </source>
</evidence>
<dbReference type="GO" id="GO:0016780">
    <property type="term" value="F:phosphotransferase activity, for other substituted phosphate groups"/>
    <property type="evidence" value="ECO:0007669"/>
    <property type="project" value="TreeGrafter"/>
</dbReference>
<accession>A0A2S8S758</accession>
<keyword evidence="6 9" id="KW-1133">Transmembrane helix</keyword>
<evidence type="ECO:0000256" key="9">
    <source>
        <dbReference type="SAM" id="Phobius"/>
    </source>
</evidence>
<name>A0A2S8S758_9RHOB</name>
<dbReference type="PANTHER" id="PTHR30576:SF4">
    <property type="entry name" value="UNDECAPRENYL-PHOSPHATE GALACTOSE PHOSPHOTRANSFERASE"/>
    <property type="match status" value="1"/>
</dbReference>
<dbReference type="GO" id="GO:0005886">
    <property type="term" value="C:plasma membrane"/>
    <property type="evidence" value="ECO:0007669"/>
    <property type="project" value="UniProtKB-SubCell"/>
</dbReference>
<sequence length="225" mass="24958">MTAPIFEFSVDRVIVQAPAGIYRSWGKRAFDIAVLLFAAPVILPALLVVIGAAWIAGGRPLYAQERIGMNGRVFRCWKVRTMVRDADAVLQKMIAEDPAIAAEWAVNQKLSRDPRITLIGGILRKTSLDELPQVWNVVRGDMSLVGPRPFTPDQQDLYPRDALGRIPYLSLRPGITGLWQVSRRNAGSFAERAHYDGIYAASIGFLNDIRLITRTFGVVLRATGK</sequence>
<evidence type="ECO:0000313" key="12">
    <source>
        <dbReference type="Proteomes" id="UP000238338"/>
    </source>
</evidence>